<evidence type="ECO:0000256" key="1">
    <source>
        <dbReference type="ARBA" id="ARBA00004123"/>
    </source>
</evidence>
<evidence type="ECO:0000256" key="4">
    <source>
        <dbReference type="ARBA" id="ARBA00023242"/>
    </source>
</evidence>
<name>A0A6J8A0E2_MYTCO</name>
<accession>A0A6J8A0E2</accession>
<dbReference type="Proteomes" id="UP000507470">
    <property type="component" value="Unassembled WGS sequence"/>
</dbReference>
<dbReference type="OrthoDB" id="329139at2759"/>
<dbReference type="InterPro" id="IPR013926">
    <property type="entry name" value="CGI121/TPRKB"/>
</dbReference>
<dbReference type="GO" id="GO:0005634">
    <property type="term" value="C:nucleus"/>
    <property type="evidence" value="ECO:0007669"/>
    <property type="project" value="UniProtKB-SubCell"/>
</dbReference>
<dbReference type="AlphaFoldDB" id="A0A6J8A0E2"/>
<dbReference type="NCBIfam" id="NF011465">
    <property type="entry name" value="PRK14886.1-1"/>
    <property type="match status" value="1"/>
</dbReference>
<dbReference type="EMBL" id="CACVKT020000470">
    <property type="protein sequence ID" value="CAC5359364.1"/>
    <property type="molecule type" value="Genomic_DNA"/>
</dbReference>
<dbReference type="GO" id="GO:0005829">
    <property type="term" value="C:cytosol"/>
    <property type="evidence" value="ECO:0007669"/>
    <property type="project" value="TreeGrafter"/>
</dbReference>
<reference evidence="6 7" key="1">
    <citation type="submission" date="2020-06" db="EMBL/GenBank/DDBJ databases">
        <authorList>
            <person name="Li R."/>
            <person name="Bekaert M."/>
        </authorList>
    </citation>
    <scope>NUCLEOTIDE SEQUENCE [LARGE SCALE GENOMIC DNA]</scope>
    <source>
        <strain evidence="7">wild</strain>
    </source>
</reference>
<proteinExistence type="inferred from homology"/>
<sequence length="177" mass="19872">MSMRVIKNEFYMDSTISLALFRNVENAKEVRQNVMNGTFEGALLKTSMICDPFQVIVAANRAIHLKRQNKMITKNVHSEILFCLSPTKNISDSFRKFGLADNETSVMVVVADDIDGSTMSAICKCVKGELSDVQDVIHLKETKLIQKIYKIPDEELVVSKLLDSILSRISSKDVLTL</sequence>
<dbReference type="PANTHER" id="PTHR15840">
    <property type="entry name" value="CGI-121 FAMILY MEMBER"/>
    <property type="match status" value="1"/>
</dbReference>
<dbReference type="SUPFAM" id="SSF143870">
    <property type="entry name" value="PF0523-like"/>
    <property type="match status" value="1"/>
</dbReference>
<comment type="subcellular location">
    <subcellularLocation>
        <location evidence="1">Nucleus</location>
    </subcellularLocation>
</comment>
<protein>
    <submittedName>
        <fullName evidence="6">CGI121</fullName>
    </submittedName>
</protein>
<gene>
    <name evidence="6" type="ORF">MCOR_2252</name>
</gene>
<evidence type="ECO:0000256" key="5">
    <source>
        <dbReference type="RuleBase" id="RU004398"/>
    </source>
</evidence>
<dbReference type="Gene3D" id="3.30.2380.10">
    <property type="entry name" value="CGI121/TPRKB"/>
    <property type="match status" value="1"/>
</dbReference>
<dbReference type="GO" id="GO:0000408">
    <property type="term" value="C:EKC/KEOPS complex"/>
    <property type="evidence" value="ECO:0007669"/>
    <property type="project" value="TreeGrafter"/>
</dbReference>
<evidence type="ECO:0000313" key="7">
    <source>
        <dbReference type="Proteomes" id="UP000507470"/>
    </source>
</evidence>
<comment type="similarity">
    <text evidence="2 5">Belongs to the CGI121/TPRKB family.</text>
</comment>
<keyword evidence="7" id="KW-1185">Reference proteome</keyword>
<keyword evidence="3" id="KW-0819">tRNA processing</keyword>
<keyword evidence="4 5" id="KW-0539">Nucleus</keyword>
<dbReference type="Pfam" id="PF08617">
    <property type="entry name" value="CGI-121"/>
    <property type="match status" value="1"/>
</dbReference>
<evidence type="ECO:0000313" key="6">
    <source>
        <dbReference type="EMBL" id="CAC5359364.1"/>
    </source>
</evidence>
<dbReference type="PANTHER" id="PTHR15840:SF10">
    <property type="entry name" value="EKC_KEOPS COMPLEX SUBUNIT TPRKB"/>
    <property type="match status" value="1"/>
</dbReference>
<evidence type="ECO:0000256" key="3">
    <source>
        <dbReference type="ARBA" id="ARBA00022694"/>
    </source>
</evidence>
<dbReference type="InterPro" id="IPR036504">
    <property type="entry name" value="CGI121/TPRKB_sf"/>
</dbReference>
<dbReference type="GO" id="GO:0002949">
    <property type="term" value="P:tRNA threonylcarbamoyladenosine modification"/>
    <property type="evidence" value="ECO:0007669"/>
    <property type="project" value="TreeGrafter"/>
</dbReference>
<evidence type="ECO:0000256" key="2">
    <source>
        <dbReference type="ARBA" id="ARBA00005546"/>
    </source>
</evidence>
<organism evidence="6 7">
    <name type="scientific">Mytilus coruscus</name>
    <name type="common">Sea mussel</name>
    <dbReference type="NCBI Taxonomy" id="42192"/>
    <lineage>
        <taxon>Eukaryota</taxon>
        <taxon>Metazoa</taxon>
        <taxon>Spiralia</taxon>
        <taxon>Lophotrochozoa</taxon>
        <taxon>Mollusca</taxon>
        <taxon>Bivalvia</taxon>
        <taxon>Autobranchia</taxon>
        <taxon>Pteriomorphia</taxon>
        <taxon>Mytilida</taxon>
        <taxon>Mytiloidea</taxon>
        <taxon>Mytilidae</taxon>
        <taxon>Mytilinae</taxon>
        <taxon>Mytilus</taxon>
    </lineage>
</organism>